<accession>A0AAU8H3L9</accession>
<sequence>MGKKRLFILEFKGDFIKPCPGTKKYLCCGYNIFHIGEGCPLDCSYCILQVYLNRPGLKVWGNLIEDGFKVLENFLRLRKNQGKITRIGTGEFTDSLALERITQLSEKLIYFWKEKSPYGVLELKTKIALTEEFFSKFEGDPRIIFAWSVNTERIIATEEKGTASLWARLESAKKAAEKGFSVAFHFDPIIFYPGAEAEYPQVLATILHNLPHNKIAWISLGTLRYPKILKEIAQKRFPHTTIYSYEFIEGLDQKKRYYIEIRKALYQAFGKLIKETLNDITYYFCMESERIWEEVLGIPLKSSEEVAQRLDRVAMRLCSL</sequence>
<proteinExistence type="predicted"/>
<reference evidence="1" key="1">
    <citation type="submission" date="2024-01" db="EMBL/GenBank/DDBJ databases">
        <title>The first autotrophic representatives of the genus Thermodesulfovibrio.</title>
        <authorList>
            <person name="Maltseva A.I."/>
            <person name="Elcheninov A.G."/>
            <person name="Kublanov I.V."/>
            <person name="Lebedinsky A.V."/>
            <person name="Frolov E.N."/>
        </authorList>
    </citation>
    <scope>NUCLEOTIDE SEQUENCE</scope>
    <source>
        <strain evidence="1">3462-1</strain>
    </source>
</reference>
<dbReference type="Pfam" id="PF20903">
    <property type="entry name" value="SPL"/>
    <property type="match status" value="1"/>
</dbReference>
<evidence type="ECO:0000313" key="1">
    <source>
        <dbReference type="EMBL" id="XCH48414.1"/>
    </source>
</evidence>
<dbReference type="GO" id="GO:0051539">
    <property type="term" value="F:4 iron, 4 sulfur cluster binding"/>
    <property type="evidence" value="ECO:0007669"/>
    <property type="project" value="TreeGrafter"/>
</dbReference>
<dbReference type="RefSeq" id="WP_353686059.1">
    <property type="nucleotide sequence ID" value="NZ_CP144374.1"/>
</dbReference>
<dbReference type="GO" id="GO:1904047">
    <property type="term" value="F:S-adenosyl-L-methionine binding"/>
    <property type="evidence" value="ECO:0007669"/>
    <property type="project" value="TreeGrafter"/>
</dbReference>
<dbReference type="AlphaFoldDB" id="A0AAU8H3L9"/>
<protein>
    <submittedName>
        <fullName evidence="1">Radical SAM protein</fullName>
    </submittedName>
</protein>
<dbReference type="GO" id="GO:0042601">
    <property type="term" value="C:endospore-forming forespore"/>
    <property type="evidence" value="ECO:0007669"/>
    <property type="project" value="TreeGrafter"/>
</dbReference>
<dbReference type="Gene3D" id="3.80.30.30">
    <property type="match status" value="1"/>
</dbReference>
<gene>
    <name evidence="1" type="ORF">V4D31_08725</name>
</gene>
<dbReference type="Gene3D" id="3.40.50.12110">
    <property type="match status" value="1"/>
</dbReference>
<dbReference type="EMBL" id="CP144374">
    <property type="protein sequence ID" value="XCH48414.1"/>
    <property type="molecule type" value="Genomic_DNA"/>
</dbReference>
<dbReference type="GO" id="GO:0003913">
    <property type="term" value="F:DNA photolyase activity"/>
    <property type="evidence" value="ECO:0007669"/>
    <property type="project" value="TreeGrafter"/>
</dbReference>
<dbReference type="PANTHER" id="PTHR37822:SF2">
    <property type="entry name" value="SPORE PHOTOPRODUCT LYASE"/>
    <property type="match status" value="1"/>
</dbReference>
<dbReference type="InterPro" id="IPR049539">
    <property type="entry name" value="SPL"/>
</dbReference>
<organism evidence="1">
    <name type="scientific">Thermodesulfovibrio obliviosus</name>
    <dbReference type="NCBI Taxonomy" id="3118332"/>
    <lineage>
        <taxon>Bacteria</taxon>
        <taxon>Pseudomonadati</taxon>
        <taxon>Nitrospirota</taxon>
        <taxon>Thermodesulfovibrionia</taxon>
        <taxon>Thermodesulfovibrionales</taxon>
        <taxon>Thermodesulfovibrionaceae</taxon>
        <taxon>Thermodesulfovibrio</taxon>
    </lineage>
</organism>
<name>A0AAU8H3L9_9BACT</name>
<dbReference type="KEGG" id="tob:V4D31_08725"/>
<dbReference type="PANTHER" id="PTHR37822">
    <property type="entry name" value="SPORE PHOTOPRODUCT LYASE-RELATED"/>
    <property type="match status" value="1"/>
</dbReference>